<dbReference type="InterPro" id="IPR022676">
    <property type="entry name" value="NMT_N"/>
</dbReference>
<dbReference type="Gene3D" id="3.40.630.170">
    <property type="match status" value="2"/>
</dbReference>
<keyword evidence="4 5" id="KW-0012">Acyltransferase</keyword>
<comment type="function">
    <text evidence="5">Adds a myristoyl group to the N-terminal glycine residue of certain cellular proteins.</text>
</comment>
<dbReference type="EC" id="2.3.1.97" evidence="2 5"/>
<dbReference type="VEuPathDB" id="FungiDB:H257_15877"/>
<dbReference type="Pfam" id="PF02799">
    <property type="entry name" value="NMT_C"/>
    <property type="match status" value="2"/>
</dbReference>
<feature type="non-terminal residue" evidence="9">
    <location>
        <position position="1"/>
    </location>
</feature>
<dbReference type="EMBL" id="QUTE01011168">
    <property type="protein sequence ID" value="RHZ10715.1"/>
    <property type="molecule type" value="Genomic_DNA"/>
</dbReference>
<evidence type="ECO:0000256" key="2">
    <source>
        <dbReference type="ARBA" id="ARBA00012923"/>
    </source>
</evidence>
<comment type="caution">
    <text evidence="9">The sequence shown here is derived from an EMBL/GenBank/DDBJ whole genome shotgun (WGS) entry which is preliminary data.</text>
</comment>
<feature type="domain" description="Glycylpeptide N-tetradecanoyltransferase C-terminal" evidence="8">
    <location>
        <begin position="11"/>
        <end position="191"/>
    </location>
</feature>
<feature type="domain" description="Glycylpeptide N-tetradecanoyltransferase C-terminal" evidence="8">
    <location>
        <begin position="438"/>
        <end position="618"/>
    </location>
</feature>
<protein>
    <recommendedName>
        <fullName evidence="2 5">Glycylpeptide N-tetradecanoyltransferase</fullName>
        <ecNumber evidence="2 5">2.3.1.97</ecNumber>
    </recommendedName>
</protein>
<feature type="domain" description="Glycylpeptide N-tetradecanoyltransferase N-terminal" evidence="7">
    <location>
        <begin position="267"/>
        <end position="423"/>
    </location>
</feature>
<evidence type="ECO:0000256" key="5">
    <source>
        <dbReference type="RuleBase" id="RU000586"/>
    </source>
</evidence>
<dbReference type="PANTHER" id="PTHR11377:SF5">
    <property type="entry name" value="GLYCYLPEPTIDE N-TETRADECANOYLTRANSFERASE"/>
    <property type="match status" value="1"/>
</dbReference>
<dbReference type="PANTHER" id="PTHR11377">
    <property type="entry name" value="N-MYRISTOYL TRANSFERASE"/>
    <property type="match status" value="1"/>
</dbReference>
<proteinExistence type="inferred from homology"/>
<evidence type="ECO:0000313" key="10">
    <source>
        <dbReference type="Proteomes" id="UP000266196"/>
    </source>
</evidence>
<comment type="similarity">
    <text evidence="1 6">Belongs to the NMT family.</text>
</comment>
<sequence>DYIVHTKKCVEVGFAYCPPNMSLTSLIKTNKLPDATSIAGFQPMQLHHVSQVSTLLNTDHAKFDLALHWTEASVAHWLLPRSNVVDAFVVVDVGTNRVTDFCSYYHVPMSVLNHPQHTTIYTAQSFYNVATSVPLPDLVRDLMVKAKANNMDIFSAADIMNMDEVLAPLGFEAGGGHLHYYLFNWRCPQMTRRNIGLDGQRTCEIIAPSSASNQSNAADFHAVLKQLNLAPVSAPSSQPPAFKFWRTQPVMTLHDTLSSSQDHGYCDQSIPKSKVRATPLKLPEGFAWSDFDITNPSEANELYKFLAAHYCEDSDGRFRSDYSLEFLMWALTSPGYVADWHVAIRHTSSGKLMAFFAGTPKAIRIHDDIAPSCETNFLCIHKKLRNKRLAPVLIKELTRRSNLQGVWRAVYTGSSRLPTPVATTQIHHHSLNTKKCVEVGFAYCPPNMSLTSLIKTNKLPDATSIAGFQPMQLHHVSQVTTLLNTDHAKFDLALHWTEASVAHWLLPRSNVVDAFVVVDVGTNRVTDFCSYYHVPMSVLNHPQHTTIYTAQSFYNVATSVPLPDLVRDLMVKAKANNMDIFSAADIMNMDEVLAPLGFEAGGGHLHYYLFNWRCPQMTRRNVGLVLH</sequence>
<evidence type="ECO:0000313" key="9">
    <source>
        <dbReference type="EMBL" id="RHZ10715.1"/>
    </source>
</evidence>
<evidence type="ECO:0000256" key="1">
    <source>
        <dbReference type="ARBA" id="ARBA00009469"/>
    </source>
</evidence>
<evidence type="ECO:0000256" key="4">
    <source>
        <dbReference type="ARBA" id="ARBA00023315"/>
    </source>
</evidence>
<dbReference type="InterPro" id="IPR000903">
    <property type="entry name" value="NMT"/>
</dbReference>
<organism evidence="9 10">
    <name type="scientific">Aphanomyces astaci</name>
    <name type="common">Crayfish plague agent</name>
    <dbReference type="NCBI Taxonomy" id="112090"/>
    <lineage>
        <taxon>Eukaryota</taxon>
        <taxon>Sar</taxon>
        <taxon>Stramenopiles</taxon>
        <taxon>Oomycota</taxon>
        <taxon>Saprolegniomycetes</taxon>
        <taxon>Saprolegniales</taxon>
        <taxon>Verrucalvaceae</taxon>
        <taxon>Aphanomyces</taxon>
    </lineage>
</organism>
<evidence type="ECO:0000259" key="8">
    <source>
        <dbReference type="Pfam" id="PF02799"/>
    </source>
</evidence>
<dbReference type="InterPro" id="IPR022677">
    <property type="entry name" value="NMT_C"/>
</dbReference>
<dbReference type="Proteomes" id="UP000266196">
    <property type="component" value="Unassembled WGS sequence"/>
</dbReference>
<evidence type="ECO:0000256" key="3">
    <source>
        <dbReference type="ARBA" id="ARBA00022679"/>
    </source>
</evidence>
<keyword evidence="3 5" id="KW-0808">Transferase</keyword>
<evidence type="ECO:0000256" key="6">
    <source>
        <dbReference type="RuleBase" id="RU004178"/>
    </source>
</evidence>
<reference evidence="9 10" key="1">
    <citation type="submission" date="2018-08" db="EMBL/GenBank/DDBJ databases">
        <title>Aphanomyces genome sequencing and annotation.</title>
        <authorList>
            <person name="Minardi D."/>
            <person name="Oidtmann B."/>
            <person name="Van Der Giezen M."/>
            <person name="Studholme D.J."/>
        </authorList>
    </citation>
    <scope>NUCLEOTIDE SEQUENCE [LARGE SCALE GENOMIC DNA]</scope>
    <source>
        <strain evidence="9 10">197901</strain>
    </source>
</reference>
<name>A0A397F5L8_APHAT</name>
<dbReference type="Pfam" id="PF01233">
    <property type="entry name" value="NMT"/>
    <property type="match status" value="1"/>
</dbReference>
<accession>A0A397F5L8</accession>
<evidence type="ECO:0000259" key="7">
    <source>
        <dbReference type="Pfam" id="PF01233"/>
    </source>
</evidence>
<dbReference type="SUPFAM" id="SSF55729">
    <property type="entry name" value="Acyl-CoA N-acyltransferases (Nat)"/>
    <property type="match status" value="3"/>
</dbReference>
<dbReference type="InterPro" id="IPR016181">
    <property type="entry name" value="Acyl_CoA_acyltransferase"/>
</dbReference>
<gene>
    <name evidence="9" type="ORF">DYB31_007470</name>
</gene>
<comment type="catalytic activity">
    <reaction evidence="5">
        <text>N-terminal glycyl-[protein] + tetradecanoyl-CoA = N-tetradecanoylglycyl-[protein] + CoA + H(+)</text>
        <dbReference type="Rhea" id="RHEA:15521"/>
        <dbReference type="Rhea" id="RHEA-COMP:12666"/>
        <dbReference type="Rhea" id="RHEA-COMP:12667"/>
        <dbReference type="ChEBI" id="CHEBI:15378"/>
        <dbReference type="ChEBI" id="CHEBI:57287"/>
        <dbReference type="ChEBI" id="CHEBI:57385"/>
        <dbReference type="ChEBI" id="CHEBI:64723"/>
        <dbReference type="ChEBI" id="CHEBI:133050"/>
        <dbReference type="EC" id="2.3.1.97"/>
    </reaction>
</comment>
<dbReference type="GO" id="GO:0004379">
    <property type="term" value="F:glycylpeptide N-tetradecanoyltransferase activity"/>
    <property type="evidence" value="ECO:0007669"/>
    <property type="project" value="UniProtKB-EC"/>
</dbReference>
<dbReference type="AlphaFoldDB" id="A0A397F5L8"/>
<dbReference type="GO" id="GO:0005737">
    <property type="term" value="C:cytoplasm"/>
    <property type="evidence" value="ECO:0007669"/>
    <property type="project" value="TreeGrafter"/>
</dbReference>